<dbReference type="Proteomes" id="UP001267710">
    <property type="component" value="Unassembled WGS sequence"/>
</dbReference>
<dbReference type="RefSeq" id="WP_309826919.1">
    <property type="nucleotide sequence ID" value="NZ_JAVIZX010000001.1"/>
</dbReference>
<dbReference type="InterPro" id="IPR059123">
    <property type="entry name" value="StrF_dom"/>
</dbReference>
<evidence type="ECO:0000259" key="1">
    <source>
        <dbReference type="Pfam" id="PF13712"/>
    </source>
</evidence>
<feature type="domain" description="Streptomycin biosynthesis protein StrF" evidence="1">
    <location>
        <begin position="83"/>
        <end position="234"/>
    </location>
</feature>
<evidence type="ECO:0000313" key="2">
    <source>
        <dbReference type="EMBL" id="MDR6213427.1"/>
    </source>
</evidence>
<evidence type="ECO:0000313" key="3">
    <source>
        <dbReference type="Proteomes" id="UP001267710"/>
    </source>
</evidence>
<organism evidence="2 3">
    <name type="scientific">Paracidovorax wautersii</name>
    <dbReference type="NCBI Taxonomy" id="1177982"/>
    <lineage>
        <taxon>Bacteria</taxon>
        <taxon>Pseudomonadati</taxon>
        <taxon>Pseudomonadota</taxon>
        <taxon>Betaproteobacteria</taxon>
        <taxon>Burkholderiales</taxon>
        <taxon>Comamonadaceae</taxon>
        <taxon>Paracidovorax</taxon>
    </lineage>
</organism>
<dbReference type="Pfam" id="PF13712">
    <property type="entry name" value="Glyco_tranf_2_5"/>
    <property type="match status" value="1"/>
</dbReference>
<dbReference type="SUPFAM" id="SSF53448">
    <property type="entry name" value="Nucleotide-diphospho-sugar transferases"/>
    <property type="match status" value="1"/>
</dbReference>
<gene>
    <name evidence="2" type="ORF">QE399_001116</name>
</gene>
<sequence>MHAGIFLHRIAQAFRAALERAFVGRIVTQAYFDRRDRRSAICFVAATRMREDEFWQKSLLGKRLKDWREMPGVRMRIAFENRRGLPAVYNEAIDAANASDVLVFIHDDAWLLHHDALKELWRGIRRFDLVGIAGNTRRLPGQFAWFLRQVGAGGTVLDMPYLSGAVHYGQMFKTQLNQFGRWPADCELLDGVFLAARTSILRRTRLRFDEQFDFHFYDLDFSRSARQRGLKVGTWPIHVLHASKGNLGDPKWQANRTRYFAKWSD</sequence>
<dbReference type="InterPro" id="IPR029044">
    <property type="entry name" value="Nucleotide-diphossugar_trans"/>
</dbReference>
<proteinExistence type="predicted"/>
<name>A0ABU1I880_9BURK</name>
<protein>
    <submittedName>
        <fullName evidence="2">GT2 family glycosyltransferase</fullName>
    </submittedName>
</protein>
<dbReference type="EMBL" id="JAVIZX010000001">
    <property type="protein sequence ID" value="MDR6213427.1"/>
    <property type="molecule type" value="Genomic_DNA"/>
</dbReference>
<keyword evidence="3" id="KW-1185">Reference proteome</keyword>
<comment type="caution">
    <text evidence="2">The sequence shown here is derived from an EMBL/GenBank/DDBJ whole genome shotgun (WGS) entry which is preliminary data.</text>
</comment>
<accession>A0ABU1I880</accession>
<reference evidence="2 3" key="1">
    <citation type="submission" date="2023-08" db="EMBL/GenBank/DDBJ databases">
        <title>Functional and genomic diversity of the sorghum phyllosphere microbiome.</title>
        <authorList>
            <person name="Shade A."/>
        </authorList>
    </citation>
    <scope>NUCLEOTIDE SEQUENCE [LARGE SCALE GENOMIC DNA]</scope>
    <source>
        <strain evidence="2 3">SORGH_AS_0335</strain>
    </source>
</reference>
<dbReference type="Gene3D" id="3.90.550.10">
    <property type="entry name" value="Spore Coat Polysaccharide Biosynthesis Protein SpsA, Chain A"/>
    <property type="match status" value="1"/>
</dbReference>